<proteinExistence type="inferred from homology"/>
<keyword evidence="3 6" id="KW-0547">Nucleotide-binding</keyword>
<dbReference type="InterPro" id="IPR012094">
    <property type="entry name" value="tRNA_Ile_lys_synt"/>
</dbReference>
<organism evidence="8 9">
    <name type="scientific">Rhizobium jaguaris</name>
    <dbReference type="NCBI Taxonomy" id="1312183"/>
    <lineage>
        <taxon>Bacteria</taxon>
        <taxon>Pseudomonadati</taxon>
        <taxon>Pseudomonadota</taxon>
        <taxon>Alphaproteobacteria</taxon>
        <taxon>Hyphomicrobiales</taxon>
        <taxon>Rhizobiaceae</taxon>
        <taxon>Rhizobium/Agrobacterium group</taxon>
        <taxon>Rhizobium</taxon>
    </lineage>
</organism>
<dbReference type="GO" id="GO:0032267">
    <property type="term" value="F:tRNA(Ile)-lysidine synthase activity"/>
    <property type="evidence" value="ECO:0007669"/>
    <property type="project" value="UniProtKB-EC"/>
</dbReference>
<keyword evidence="4 6" id="KW-0067">ATP-binding</keyword>
<dbReference type="SUPFAM" id="SSF52402">
    <property type="entry name" value="Adenine nucleotide alpha hydrolases-like"/>
    <property type="match status" value="1"/>
</dbReference>
<dbReference type="Pfam" id="PF01171">
    <property type="entry name" value="ATP_bind_3"/>
    <property type="match status" value="1"/>
</dbReference>
<dbReference type="Gene3D" id="3.40.50.620">
    <property type="entry name" value="HUPs"/>
    <property type="match status" value="1"/>
</dbReference>
<dbReference type="KEGG" id="rjg:CCGE525_16885"/>
<evidence type="ECO:0000256" key="6">
    <source>
        <dbReference type="HAMAP-Rule" id="MF_01161"/>
    </source>
</evidence>
<feature type="domain" description="tRNA(Ile)-lysidine/2-thiocytidine synthase N-terminal" evidence="7">
    <location>
        <begin position="31"/>
        <end position="217"/>
    </location>
</feature>
<dbReference type="InterPro" id="IPR012795">
    <property type="entry name" value="tRNA_Ile_lys_synt_N"/>
</dbReference>
<evidence type="ECO:0000313" key="8">
    <source>
        <dbReference type="EMBL" id="AYG60300.1"/>
    </source>
</evidence>
<gene>
    <name evidence="6 8" type="primary">tilS</name>
    <name evidence="8" type="ORF">CCGE525_16885</name>
</gene>
<dbReference type="NCBIfam" id="TIGR02432">
    <property type="entry name" value="lysidine_TilS_N"/>
    <property type="match status" value="1"/>
</dbReference>
<comment type="function">
    <text evidence="6">Ligates lysine onto the cytidine present at position 34 of the AUA codon-specific tRNA(Ile) that contains the anticodon CAU, in an ATP-dependent manner. Cytidine is converted to lysidine, thus changing the amino acid specificity of the tRNA from methionine to isoleucine.</text>
</comment>
<keyword evidence="6" id="KW-0963">Cytoplasm</keyword>
<dbReference type="InterPro" id="IPR011063">
    <property type="entry name" value="TilS/TtcA_N"/>
</dbReference>
<reference evidence="8 9" key="1">
    <citation type="submission" date="2018-10" db="EMBL/GenBank/DDBJ databases">
        <title>Rhizobium etli, R. leguminosarum and a new Rhizobium genospecies from Phaseolus dumosus.</title>
        <authorList>
            <person name="Ramirez-Puebla S.T."/>
            <person name="Rogel-Hernandez M.A."/>
            <person name="Guerrero G."/>
            <person name="Ormeno-Orrillo E."/>
            <person name="Martinez-Romero J.C."/>
            <person name="Negrete-Yankelevich S."/>
            <person name="Martinez-Romero E."/>
        </authorList>
    </citation>
    <scope>NUCLEOTIDE SEQUENCE [LARGE SCALE GENOMIC DNA]</scope>
    <source>
        <strain evidence="8 9">CCGE525</strain>
    </source>
</reference>
<dbReference type="OrthoDB" id="9807403at2"/>
<dbReference type="PANTHER" id="PTHR43033:SF1">
    <property type="entry name" value="TRNA(ILE)-LYSIDINE SYNTHASE-RELATED"/>
    <property type="match status" value="1"/>
</dbReference>
<evidence type="ECO:0000313" key="9">
    <source>
        <dbReference type="Proteomes" id="UP000282195"/>
    </source>
</evidence>
<name>A0A387FLJ8_9HYPH</name>
<keyword evidence="1 6" id="KW-0436">Ligase</keyword>
<dbReference type="HAMAP" id="MF_01161">
    <property type="entry name" value="tRNA_Ile_lys_synt"/>
    <property type="match status" value="1"/>
</dbReference>
<evidence type="ECO:0000259" key="7">
    <source>
        <dbReference type="Pfam" id="PF01171"/>
    </source>
</evidence>
<keyword evidence="2 6" id="KW-0819">tRNA processing</keyword>
<dbReference type="EMBL" id="CP032694">
    <property type="protein sequence ID" value="AYG60300.1"/>
    <property type="molecule type" value="Genomic_DNA"/>
</dbReference>
<evidence type="ECO:0000256" key="3">
    <source>
        <dbReference type="ARBA" id="ARBA00022741"/>
    </source>
</evidence>
<dbReference type="GO" id="GO:0005524">
    <property type="term" value="F:ATP binding"/>
    <property type="evidence" value="ECO:0007669"/>
    <property type="project" value="UniProtKB-UniRule"/>
</dbReference>
<keyword evidence="9" id="KW-1185">Reference proteome</keyword>
<evidence type="ECO:0000256" key="4">
    <source>
        <dbReference type="ARBA" id="ARBA00022840"/>
    </source>
</evidence>
<dbReference type="AlphaFoldDB" id="A0A387FLJ8"/>
<dbReference type="GO" id="GO:0005737">
    <property type="term" value="C:cytoplasm"/>
    <property type="evidence" value="ECO:0007669"/>
    <property type="project" value="UniProtKB-SubCell"/>
</dbReference>
<dbReference type="EC" id="6.3.4.19" evidence="6"/>
<feature type="binding site" evidence="6">
    <location>
        <begin position="37"/>
        <end position="42"/>
    </location>
    <ligand>
        <name>ATP</name>
        <dbReference type="ChEBI" id="CHEBI:30616"/>
    </ligand>
</feature>
<protein>
    <recommendedName>
        <fullName evidence="6">tRNA(Ile)-lysidine synthase</fullName>
        <ecNumber evidence="6">6.3.4.19</ecNumber>
    </recommendedName>
    <alternativeName>
        <fullName evidence="6">tRNA(Ile)-2-lysyl-cytidine synthase</fullName>
    </alternativeName>
    <alternativeName>
        <fullName evidence="6">tRNA(Ile)-lysidine synthetase</fullName>
    </alternativeName>
</protein>
<dbReference type="GO" id="GO:0006400">
    <property type="term" value="P:tRNA modification"/>
    <property type="evidence" value="ECO:0007669"/>
    <property type="project" value="UniProtKB-UniRule"/>
</dbReference>
<accession>A0A387FLJ8</accession>
<dbReference type="PANTHER" id="PTHR43033">
    <property type="entry name" value="TRNA(ILE)-LYSIDINE SYNTHASE-RELATED"/>
    <property type="match status" value="1"/>
</dbReference>
<comment type="domain">
    <text evidence="6">The N-terminal region contains the highly conserved SGGXDS motif, predicted to be a P-loop motif involved in ATP binding.</text>
</comment>
<comment type="subcellular location">
    <subcellularLocation>
        <location evidence="6">Cytoplasm</location>
    </subcellularLocation>
</comment>
<evidence type="ECO:0000256" key="2">
    <source>
        <dbReference type="ARBA" id="ARBA00022694"/>
    </source>
</evidence>
<evidence type="ECO:0000256" key="1">
    <source>
        <dbReference type="ARBA" id="ARBA00022598"/>
    </source>
</evidence>
<dbReference type="CDD" id="cd01992">
    <property type="entry name" value="TilS_N"/>
    <property type="match status" value="1"/>
</dbReference>
<dbReference type="RefSeq" id="WP_120705287.1">
    <property type="nucleotide sequence ID" value="NZ_CP032694.1"/>
</dbReference>
<dbReference type="Proteomes" id="UP000282195">
    <property type="component" value="Chromosome"/>
</dbReference>
<evidence type="ECO:0000256" key="5">
    <source>
        <dbReference type="ARBA" id="ARBA00048539"/>
    </source>
</evidence>
<dbReference type="InterPro" id="IPR014729">
    <property type="entry name" value="Rossmann-like_a/b/a_fold"/>
</dbReference>
<comment type="similarity">
    <text evidence="6">Belongs to the tRNA(Ile)-lysidine synthase family.</text>
</comment>
<sequence length="443" mass="47287">MPSDAVTGAATAQMPDTAAADFIHSLFKPAHILVAISGGSDSTGLLAALAEQLKSFPNSDIALSAATIDHGLRAESAEEARDVAALCATLGVPHIVRRWEGEKPKSGIMAAAREARYGLLADVAAEISANVVVTAHTLDDQCETLAMRAARLISEDAVGAGTGIADAILFDRRLWIVRPFLACRRADIRAYLARLGMSWLDDPSNEDIRYERVRTRKHLAQEDIASLSAPDGGGAARAALSAEAAAWLDRYVTVHAGVLCAVSRDALAADEGVLSYALSNLAAVFGGESYRPGRERMRRILDFVGEDKPGRRTTGGVVFDLRRDGLYLMRESRNIQPLVLAAGTDGVWDSRFQIVNHGPVAIRIEALGAGGAAKFQEGLPKGAVQRARAVLPRVIACDDGNGASATIAPYLAPFDRFLTRFDLTFADRLAACFGREPYMPPPL</sequence>
<comment type="catalytic activity">
    <reaction evidence="5 6">
        <text>cytidine(34) in tRNA(Ile2) + L-lysine + ATP = lysidine(34) in tRNA(Ile2) + AMP + diphosphate + H(+)</text>
        <dbReference type="Rhea" id="RHEA:43744"/>
        <dbReference type="Rhea" id="RHEA-COMP:10625"/>
        <dbReference type="Rhea" id="RHEA-COMP:10670"/>
        <dbReference type="ChEBI" id="CHEBI:15378"/>
        <dbReference type="ChEBI" id="CHEBI:30616"/>
        <dbReference type="ChEBI" id="CHEBI:32551"/>
        <dbReference type="ChEBI" id="CHEBI:33019"/>
        <dbReference type="ChEBI" id="CHEBI:82748"/>
        <dbReference type="ChEBI" id="CHEBI:83665"/>
        <dbReference type="ChEBI" id="CHEBI:456215"/>
        <dbReference type="EC" id="6.3.4.19"/>
    </reaction>
</comment>